<dbReference type="PANTHER" id="PTHR33365:SF11">
    <property type="entry name" value="TAT PATHWAY SIGNAL SEQUENCE"/>
    <property type="match status" value="1"/>
</dbReference>
<protein>
    <submittedName>
        <fullName evidence="4">Uncharacterized protein</fullName>
    </submittedName>
</protein>
<reference evidence="4" key="1">
    <citation type="journal article" date="2019" name="Environ. Microbiol.">
        <title>Fungal ecological strategies reflected in gene transcription - a case study of two litter decomposers.</title>
        <authorList>
            <person name="Barbi F."/>
            <person name="Kohler A."/>
            <person name="Barry K."/>
            <person name="Baskaran P."/>
            <person name="Daum C."/>
            <person name="Fauchery L."/>
            <person name="Ihrmark K."/>
            <person name="Kuo A."/>
            <person name="LaButti K."/>
            <person name="Lipzen A."/>
            <person name="Morin E."/>
            <person name="Grigoriev I.V."/>
            <person name="Henrissat B."/>
            <person name="Lindahl B."/>
            <person name="Martin F."/>
        </authorList>
    </citation>
    <scope>NUCLEOTIDE SEQUENCE</scope>
    <source>
        <strain evidence="4">JB14</strain>
    </source>
</reference>
<proteinExistence type="inferred from homology"/>
<evidence type="ECO:0000313" key="5">
    <source>
        <dbReference type="Proteomes" id="UP000799118"/>
    </source>
</evidence>
<evidence type="ECO:0000256" key="1">
    <source>
        <dbReference type="ARBA" id="ARBA00004685"/>
    </source>
</evidence>
<dbReference type="Proteomes" id="UP000799118">
    <property type="component" value="Unassembled WGS sequence"/>
</dbReference>
<accession>A0A6A4GSW7</accession>
<name>A0A6A4GSW7_9AGAR</name>
<dbReference type="Pfam" id="PF11807">
    <property type="entry name" value="UstYa"/>
    <property type="match status" value="1"/>
</dbReference>
<dbReference type="GO" id="GO:0043386">
    <property type="term" value="P:mycotoxin biosynthetic process"/>
    <property type="evidence" value="ECO:0007669"/>
    <property type="project" value="InterPro"/>
</dbReference>
<sequence length="110" mass="12934">MYVAIIHQVHCIQRWRTELANEGSPDWGHTQHCLNYLREWILCQSDQTLEPGDFVLRNFSTAREGATHKCRNWSRVYEYMTEGWLKWNRYIIAHDVPMELGGNGTGITHS</sequence>
<dbReference type="PANTHER" id="PTHR33365">
    <property type="entry name" value="YALI0B05434P"/>
    <property type="match status" value="1"/>
</dbReference>
<keyword evidence="2" id="KW-0560">Oxidoreductase</keyword>
<comment type="pathway">
    <text evidence="1">Mycotoxin biosynthesis.</text>
</comment>
<gene>
    <name evidence="4" type="ORF">BT96DRAFT_926836</name>
</gene>
<comment type="similarity">
    <text evidence="3">Belongs to the ustYa family.</text>
</comment>
<evidence type="ECO:0000256" key="2">
    <source>
        <dbReference type="ARBA" id="ARBA00023002"/>
    </source>
</evidence>
<dbReference type="OrthoDB" id="3687641at2759"/>
<dbReference type="EMBL" id="ML769721">
    <property type="protein sequence ID" value="KAE9388892.1"/>
    <property type="molecule type" value="Genomic_DNA"/>
</dbReference>
<keyword evidence="5" id="KW-1185">Reference proteome</keyword>
<dbReference type="AlphaFoldDB" id="A0A6A4GSW7"/>
<organism evidence="4 5">
    <name type="scientific">Gymnopus androsaceus JB14</name>
    <dbReference type="NCBI Taxonomy" id="1447944"/>
    <lineage>
        <taxon>Eukaryota</taxon>
        <taxon>Fungi</taxon>
        <taxon>Dikarya</taxon>
        <taxon>Basidiomycota</taxon>
        <taxon>Agaricomycotina</taxon>
        <taxon>Agaricomycetes</taxon>
        <taxon>Agaricomycetidae</taxon>
        <taxon>Agaricales</taxon>
        <taxon>Marasmiineae</taxon>
        <taxon>Omphalotaceae</taxon>
        <taxon>Gymnopus</taxon>
    </lineage>
</organism>
<dbReference type="GO" id="GO:0016491">
    <property type="term" value="F:oxidoreductase activity"/>
    <property type="evidence" value="ECO:0007669"/>
    <property type="project" value="UniProtKB-KW"/>
</dbReference>
<evidence type="ECO:0000313" key="4">
    <source>
        <dbReference type="EMBL" id="KAE9388892.1"/>
    </source>
</evidence>
<dbReference type="InterPro" id="IPR021765">
    <property type="entry name" value="UstYa-like"/>
</dbReference>
<evidence type="ECO:0000256" key="3">
    <source>
        <dbReference type="ARBA" id="ARBA00035112"/>
    </source>
</evidence>